<dbReference type="GeneID" id="89993070"/>
<protein>
    <submittedName>
        <fullName evidence="1">Uncharacterized protein</fullName>
    </submittedName>
</protein>
<gene>
    <name evidence="1" type="ORF">IAS62_006302</name>
</gene>
<evidence type="ECO:0000313" key="2">
    <source>
        <dbReference type="Proteomes" id="UP001432216"/>
    </source>
</evidence>
<dbReference type="EMBL" id="CP143818">
    <property type="protein sequence ID" value="WVO24922.1"/>
    <property type="molecule type" value="Genomic_DNA"/>
</dbReference>
<dbReference type="RefSeq" id="XP_064724161.1">
    <property type="nucleotide sequence ID" value="XM_064868089.1"/>
</dbReference>
<reference evidence="1 2" key="1">
    <citation type="submission" date="2024-01" db="EMBL/GenBank/DDBJ databases">
        <title>Comparative genomics of Cryptococcus and Kwoniella reveals pathogenesis evolution and contrasting modes of karyotype evolution via chromosome fusion or intercentromeric recombination.</title>
        <authorList>
            <person name="Coelho M.A."/>
            <person name="David-Palma M."/>
            <person name="Shea T."/>
            <person name="Bowers K."/>
            <person name="McGinley-Smith S."/>
            <person name="Mohammad A.W."/>
            <person name="Gnirke A."/>
            <person name="Yurkov A.M."/>
            <person name="Nowrousian M."/>
            <person name="Sun S."/>
            <person name="Cuomo C.A."/>
            <person name="Heitman J."/>
        </authorList>
    </citation>
    <scope>NUCLEOTIDE SEQUENCE [LARGE SCALE GENOMIC DNA]</scope>
    <source>
        <strain evidence="1 2">7685027</strain>
    </source>
</reference>
<evidence type="ECO:0000313" key="1">
    <source>
        <dbReference type="EMBL" id="WVO24922.1"/>
    </source>
</evidence>
<keyword evidence="2" id="KW-1185">Reference proteome</keyword>
<accession>A0ABZ2B296</accession>
<sequence length="77" mass="8567">MVQVDYPTAQSLVACFGSVSRTSQFFSPNRHLCYLFLLLRWPANRQTEKAAVAVSSKGGETEEYHKEASTLPIAALF</sequence>
<proteinExistence type="predicted"/>
<organism evidence="1 2">
    <name type="scientific">Cryptococcus decagattii</name>
    <dbReference type="NCBI Taxonomy" id="1859122"/>
    <lineage>
        <taxon>Eukaryota</taxon>
        <taxon>Fungi</taxon>
        <taxon>Dikarya</taxon>
        <taxon>Basidiomycota</taxon>
        <taxon>Agaricomycotina</taxon>
        <taxon>Tremellomycetes</taxon>
        <taxon>Tremellales</taxon>
        <taxon>Cryptococcaceae</taxon>
        <taxon>Cryptococcus</taxon>
        <taxon>Cryptococcus gattii species complex</taxon>
    </lineage>
</organism>
<name>A0ABZ2B296_9TREE</name>
<dbReference type="Proteomes" id="UP001432216">
    <property type="component" value="Chromosome 13"/>
</dbReference>